<dbReference type="SMART" id="SM00354">
    <property type="entry name" value="HTH_LACI"/>
    <property type="match status" value="1"/>
</dbReference>
<dbReference type="Proteomes" id="UP000076967">
    <property type="component" value="Unassembled WGS sequence"/>
</dbReference>
<dbReference type="CDD" id="cd01392">
    <property type="entry name" value="HTH_LacI"/>
    <property type="match status" value="1"/>
</dbReference>
<evidence type="ECO:0000259" key="5">
    <source>
        <dbReference type="SMART" id="SM00354"/>
    </source>
</evidence>
<dbReference type="GO" id="GO:0003700">
    <property type="term" value="F:DNA-binding transcription factor activity"/>
    <property type="evidence" value="ECO:0007669"/>
    <property type="project" value="TreeGrafter"/>
</dbReference>
<accession>A0A168NXC9</accession>
<dbReference type="CDD" id="cd19974">
    <property type="entry name" value="PBP1_LacI-like"/>
    <property type="match status" value="1"/>
</dbReference>
<dbReference type="SUPFAM" id="SSF53822">
    <property type="entry name" value="Periplasmic binding protein-like I"/>
    <property type="match status" value="1"/>
</dbReference>
<evidence type="ECO:0000256" key="2">
    <source>
        <dbReference type="ARBA" id="ARBA00023015"/>
    </source>
</evidence>
<dbReference type="GO" id="GO:0000976">
    <property type="term" value="F:transcription cis-regulatory region binding"/>
    <property type="evidence" value="ECO:0007669"/>
    <property type="project" value="TreeGrafter"/>
</dbReference>
<gene>
    <name evidence="6" type="ORF">PGLA_02045</name>
</gene>
<keyword evidence="1" id="KW-0678">Repressor</keyword>
<sequence>MKVTMQMIADTLHISKNSVSQALTGKDGVSDETRQLVIKTAQKLGYLYPDTKKKVKSERSGSIALIASDFAFSQRNFFGEIYLSIEQECSKRGMTLQIQSVNPQARDELVLPSFLQNQGVDGLLILSHISTDYINTALATGIPTVLIDHHHPRIHADCILTNNRFGGYDAVSHLIQLGHKKIGFWGNVSFSPSYQERLEGYHMAMNEAGLAFNPDWLVKDALEESTDVTDKLLRMDSLPTAWFCVNDGLGFLLISSLQQLGHKIPDNFSVCSFDNGQLSRINTPTTTTMGVDLSKFGQMAIQQLFWRMENPSEPHMDIILPTILIERESTSKPSEDIS</sequence>
<comment type="caution">
    <text evidence="6">The sequence shown here is derived from an EMBL/GenBank/DDBJ whole genome shotgun (WGS) entry which is preliminary data.</text>
</comment>
<dbReference type="Gene3D" id="3.40.50.2300">
    <property type="match status" value="2"/>
</dbReference>
<reference evidence="6 7" key="1">
    <citation type="submission" date="2016-03" db="EMBL/GenBank/DDBJ databases">
        <title>Draft genome sequence of Paenibacillus glacialis DSM 22343.</title>
        <authorList>
            <person name="Shin S.-K."/>
            <person name="Yi H."/>
        </authorList>
    </citation>
    <scope>NUCLEOTIDE SEQUENCE [LARGE SCALE GENOMIC DNA]</scope>
    <source>
        <strain evidence="6 7">DSM 22343</strain>
    </source>
</reference>
<evidence type="ECO:0000313" key="6">
    <source>
        <dbReference type="EMBL" id="OAB46187.1"/>
    </source>
</evidence>
<feature type="domain" description="HTH lacI-type" evidence="5">
    <location>
        <begin position="2"/>
        <end position="72"/>
    </location>
</feature>
<evidence type="ECO:0000256" key="4">
    <source>
        <dbReference type="ARBA" id="ARBA00023163"/>
    </source>
</evidence>
<dbReference type="PANTHER" id="PTHR30146:SF148">
    <property type="entry name" value="HTH-TYPE TRANSCRIPTIONAL REPRESSOR PURR-RELATED"/>
    <property type="match status" value="1"/>
</dbReference>
<dbReference type="SUPFAM" id="SSF47413">
    <property type="entry name" value="lambda repressor-like DNA-binding domains"/>
    <property type="match status" value="1"/>
</dbReference>
<dbReference type="EMBL" id="LVJH01000002">
    <property type="protein sequence ID" value="OAB46187.1"/>
    <property type="molecule type" value="Genomic_DNA"/>
</dbReference>
<dbReference type="RefSeq" id="WP_068527916.1">
    <property type="nucleotide sequence ID" value="NZ_LVJH01000002.1"/>
</dbReference>
<dbReference type="InterPro" id="IPR000843">
    <property type="entry name" value="HTH_LacI"/>
</dbReference>
<dbReference type="STRING" id="494026.PGLA_02045"/>
<protein>
    <submittedName>
        <fullName evidence="6">LacI family transcriptional regulator</fullName>
    </submittedName>
</protein>
<name>A0A168NXC9_9BACL</name>
<keyword evidence="2" id="KW-0805">Transcription regulation</keyword>
<dbReference type="Gene3D" id="1.10.260.40">
    <property type="entry name" value="lambda repressor-like DNA-binding domains"/>
    <property type="match status" value="1"/>
</dbReference>
<organism evidence="6 7">
    <name type="scientific">Paenibacillus glacialis</name>
    <dbReference type="NCBI Taxonomy" id="494026"/>
    <lineage>
        <taxon>Bacteria</taxon>
        <taxon>Bacillati</taxon>
        <taxon>Bacillota</taxon>
        <taxon>Bacilli</taxon>
        <taxon>Bacillales</taxon>
        <taxon>Paenibacillaceae</taxon>
        <taxon>Paenibacillus</taxon>
    </lineage>
</organism>
<dbReference type="AlphaFoldDB" id="A0A168NXC9"/>
<dbReference type="Pfam" id="PF13377">
    <property type="entry name" value="Peripla_BP_3"/>
    <property type="match status" value="1"/>
</dbReference>
<evidence type="ECO:0000256" key="3">
    <source>
        <dbReference type="ARBA" id="ARBA00023125"/>
    </source>
</evidence>
<keyword evidence="7" id="KW-1185">Reference proteome</keyword>
<evidence type="ECO:0000256" key="1">
    <source>
        <dbReference type="ARBA" id="ARBA00022491"/>
    </source>
</evidence>
<proteinExistence type="predicted"/>
<dbReference type="PANTHER" id="PTHR30146">
    <property type="entry name" value="LACI-RELATED TRANSCRIPTIONAL REPRESSOR"/>
    <property type="match status" value="1"/>
</dbReference>
<evidence type="ECO:0000313" key="7">
    <source>
        <dbReference type="Proteomes" id="UP000076967"/>
    </source>
</evidence>
<dbReference type="InterPro" id="IPR028082">
    <property type="entry name" value="Peripla_BP_I"/>
</dbReference>
<dbReference type="InterPro" id="IPR046335">
    <property type="entry name" value="LacI/GalR-like_sensor"/>
</dbReference>
<dbReference type="InterPro" id="IPR010982">
    <property type="entry name" value="Lambda_DNA-bd_dom_sf"/>
</dbReference>
<keyword evidence="4" id="KW-0804">Transcription</keyword>
<keyword evidence="3" id="KW-0238">DNA-binding</keyword>